<dbReference type="STRING" id="43064.SAMN04488086_105138"/>
<keyword evidence="2" id="KW-1185">Reference proteome</keyword>
<reference evidence="2" key="1">
    <citation type="submission" date="2016-04" db="EMBL/GenBank/DDBJ databases">
        <authorList>
            <person name="Strepis N."/>
        </authorList>
    </citation>
    <scope>NUCLEOTIDE SEQUENCE [LARGE SCALE GENOMIC DNA]</scope>
</reference>
<evidence type="ECO:0000313" key="1">
    <source>
        <dbReference type="EMBL" id="SLM52347.1"/>
    </source>
</evidence>
<organism evidence="1 2">
    <name type="scientific">Trichococcus pasteurii</name>
    <dbReference type="NCBI Taxonomy" id="43064"/>
    <lineage>
        <taxon>Bacteria</taxon>
        <taxon>Bacillati</taxon>
        <taxon>Bacillota</taxon>
        <taxon>Bacilli</taxon>
        <taxon>Lactobacillales</taxon>
        <taxon>Carnobacteriaceae</taxon>
        <taxon>Trichococcus</taxon>
    </lineage>
</organism>
<name>A0A1W1IH39_9LACT</name>
<evidence type="ECO:0000313" key="2">
    <source>
        <dbReference type="Proteomes" id="UP000195985"/>
    </source>
</evidence>
<accession>A0A1W1IH39</accession>
<dbReference type="RefSeq" id="WP_086943117.1">
    <property type="nucleotide sequence ID" value="NZ_FONM01000005.1"/>
</dbReference>
<protein>
    <submittedName>
        <fullName evidence="1">Uncharacterized protein</fullName>
    </submittedName>
</protein>
<gene>
    <name evidence="1" type="ORF">TPAS_2041</name>
</gene>
<dbReference type="OrthoDB" id="2168647at2"/>
<dbReference type="EMBL" id="FWEY01000006">
    <property type="protein sequence ID" value="SLM52347.1"/>
    <property type="molecule type" value="Genomic_DNA"/>
</dbReference>
<sequence length="109" mass="11417">MTLLSKLRGLLSGKSEVVQPTAAANAPVAQAKPLETVDFSLSVSQEDKELVAAIASAILVHDDSDVTVQVKNITEIDLEKEIAAAIIGAIAAGDHPASQFRLKSIARID</sequence>
<proteinExistence type="predicted"/>
<dbReference type="AlphaFoldDB" id="A0A1W1IH39"/>
<dbReference type="Proteomes" id="UP000195985">
    <property type="component" value="Unassembled WGS sequence"/>
</dbReference>